<keyword evidence="3" id="KW-1185">Reference proteome</keyword>
<dbReference type="Proteomes" id="UP000651452">
    <property type="component" value="Unassembled WGS sequence"/>
</dbReference>
<dbReference type="AlphaFoldDB" id="A0A8H7MJQ3"/>
<comment type="caution">
    <text evidence="2">The sequence shown here is derived from an EMBL/GenBank/DDBJ whole genome shotgun (WGS) entry which is preliminary data.</text>
</comment>
<dbReference type="Pfam" id="PF26639">
    <property type="entry name" value="Het-6_barrel"/>
    <property type="match status" value="1"/>
</dbReference>
<feature type="domain" description="Heterokaryon incompatibility" evidence="1">
    <location>
        <begin position="56"/>
        <end position="204"/>
    </location>
</feature>
<dbReference type="PANTHER" id="PTHR24148:SF73">
    <property type="entry name" value="HET DOMAIN PROTEIN (AFU_ORTHOLOGUE AFUA_8G01020)"/>
    <property type="match status" value="1"/>
</dbReference>
<name>A0A8H7MJQ3_9PLEO</name>
<protein>
    <recommendedName>
        <fullName evidence="1">Heterokaryon incompatibility domain-containing protein</fullName>
    </recommendedName>
</protein>
<evidence type="ECO:0000313" key="3">
    <source>
        <dbReference type="Proteomes" id="UP000651452"/>
    </source>
</evidence>
<accession>A0A8H7MJQ3</accession>
<reference evidence="2" key="1">
    <citation type="submission" date="2018-12" db="EMBL/GenBank/DDBJ databases">
        <authorList>
            <person name="Syme R.A."/>
            <person name="Farfan-Caceres L."/>
            <person name="Lichtenzveig J."/>
        </authorList>
    </citation>
    <scope>NUCLEOTIDE SEQUENCE</scope>
    <source>
        <strain evidence="2">Al4</strain>
    </source>
</reference>
<dbReference type="InterPro" id="IPR052895">
    <property type="entry name" value="HetReg/Transcr_Mod"/>
</dbReference>
<dbReference type="OrthoDB" id="5416609at2759"/>
<organism evidence="2 3">
    <name type="scientific">Ascochyta lentis</name>
    <dbReference type="NCBI Taxonomy" id="205686"/>
    <lineage>
        <taxon>Eukaryota</taxon>
        <taxon>Fungi</taxon>
        <taxon>Dikarya</taxon>
        <taxon>Ascomycota</taxon>
        <taxon>Pezizomycotina</taxon>
        <taxon>Dothideomycetes</taxon>
        <taxon>Pleosporomycetidae</taxon>
        <taxon>Pleosporales</taxon>
        <taxon>Pleosporineae</taxon>
        <taxon>Didymellaceae</taxon>
        <taxon>Ascochyta</taxon>
    </lineage>
</organism>
<dbReference type="EMBL" id="RZGK01000010">
    <property type="protein sequence ID" value="KAF9696142.1"/>
    <property type="molecule type" value="Genomic_DNA"/>
</dbReference>
<evidence type="ECO:0000313" key="2">
    <source>
        <dbReference type="EMBL" id="KAF9696142.1"/>
    </source>
</evidence>
<reference evidence="2" key="2">
    <citation type="submission" date="2020-09" db="EMBL/GenBank/DDBJ databases">
        <title>Reference genome assembly for Australian Ascochyta lentis isolate Al4.</title>
        <authorList>
            <person name="Lee R.C."/>
            <person name="Farfan-Caceres L.M."/>
            <person name="Debler J.W."/>
            <person name="Williams A.H."/>
            <person name="Henares B.M."/>
        </authorList>
    </citation>
    <scope>NUCLEOTIDE SEQUENCE</scope>
    <source>
        <strain evidence="2">Al4</strain>
    </source>
</reference>
<dbReference type="Pfam" id="PF06985">
    <property type="entry name" value="HET"/>
    <property type="match status" value="1"/>
</dbReference>
<dbReference type="PANTHER" id="PTHR24148">
    <property type="entry name" value="ANKYRIN REPEAT DOMAIN-CONTAINING PROTEIN 39 HOMOLOG-RELATED"/>
    <property type="match status" value="1"/>
</dbReference>
<dbReference type="InterPro" id="IPR010730">
    <property type="entry name" value="HET"/>
</dbReference>
<gene>
    <name evidence="2" type="ORF">EKO04_005792</name>
</gene>
<sequence>MDATQTPQSIYHPLSDNRKEIRLLHIQPALRHTDPIHCSLTTAFLDDGAVDGGPYYEALSYAWGLDTHASPVYLQGVSKTVTVNLYHALQHLRHASKERVMWIDALCIDQKNFTERTHQVGMMRDVYGRASSTTVWLGLSTGDECDLAMKFLARLGSDEDLHICPPLMPCVEVEGRDLLSSEITAGLKSFFSSPWWSRVWTVQEWILSRNATFQHGLFLLEGRIVQKVVKHWKNHVYLQSCCLTVLRHLEGQFMSYYFSKLNYIVKVVQNTHSLPFIISLFRNNCNATDPRDKVYGLLGLARSRYENVVSADYTQTVEAAFETATIQMIQQTESLEVLSHIPSVEPKLTLPSYVPDWTVYYKKLEHFSWLGWLSSIHTYDACKSEAARLTIVCHGCVQLKGITVDEIDMMSSTSVLDGKAGFSDALFSCIGLRNARAQSSGYQICDSDFWSAICGSQWYYVNESGISIQRITATEFQASGLLEKLTAWSSNSMSDFWEEYDQNPEVRNFGKLYGSVRVGRNFVITKNGRPAWCPRTCQKGDTIAVLAGGTVPFVLRKVENEKYRFIGDAYVQGIMDGEAVDEMHSNGKDWEDIQLI</sequence>
<proteinExistence type="predicted"/>
<evidence type="ECO:0000259" key="1">
    <source>
        <dbReference type="Pfam" id="PF06985"/>
    </source>
</evidence>